<dbReference type="PANTHER" id="PTHR43156:SF2">
    <property type="entry name" value="STAGE II SPORULATION PROTEIN E"/>
    <property type="match status" value="1"/>
</dbReference>
<evidence type="ECO:0000313" key="5">
    <source>
        <dbReference type="Proteomes" id="UP001499938"/>
    </source>
</evidence>
<dbReference type="PANTHER" id="PTHR43156">
    <property type="entry name" value="STAGE II SPORULATION PROTEIN E-RELATED"/>
    <property type="match status" value="1"/>
</dbReference>
<dbReference type="SUPFAM" id="SSF81606">
    <property type="entry name" value="PP2C-like"/>
    <property type="match status" value="1"/>
</dbReference>
<feature type="transmembrane region" description="Helical" evidence="2">
    <location>
        <begin position="98"/>
        <end position="120"/>
    </location>
</feature>
<sequence length="370" mass="39263">MATHAATERVTSRTAQAQRWLASAAAHGPAEPVRLVVLCLAALAVSVLVWRWPNDVPRGTLAPLVVLAGLGLSLHRLLIFYGWLVGCYLLTLTVGEPALWRSVSVAAALASTAAAMFFVARAREGLGVYGTTGEHLLRALHAAQGQFGAIPPLPEGWHAECAVDGAYGDAFRGDIILCAEGFHRRHAEFALVDVSGKGLRAGTRGMTTSAALSGLLGQVEPWRFLDAANTFLVRQAWAEGFATAVHVDLDPVFGHFSVSGAGHPPAMQFRAATGTWREVTQSQGPALGLMEGMTFPRSNGEMQTGDVLVLFTDGVIESRESDLADGIDWVGGLAERFVREGSFSGLAQELVDSARGGVNDDRAALVIWRG</sequence>
<dbReference type="Pfam" id="PF07228">
    <property type="entry name" value="SpoIIE"/>
    <property type="match status" value="1"/>
</dbReference>
<comment type="caution">
    <text evidence="4">The sequence shown here is derived from an EMBL/GenBank/DDBJ whole genome shotgun (WGS) entry which is preliminary data.</text>
</comment>
<keyword evidence="5" id="KW-1185">Reference proteome</keyword>
<feature type="transmembrane region" description="Helical" evidence="2">
    <location>
        <begin position="64"/>
        <end position="86"/>
    </location>
</feature>
<dbReference type="RefSeq" id="WP_344089109.1">
    <property type="nucleotide sequence ID" value="NZ_BAAAPO010000068.1"/>
</dbReference>
<accession>A0ABP4YIC1</accession>
<keyword evidence="2" id="KW-1133">Transmembrane helix</keyword>
<dbReference type="SMART" id="SM00331">
    <property type="entry name" value="PP2C_SIG"/>
    <property type="match status" value="1"/>
</dbReference>
<proteinExistence type="predicted"/>
<name>A0ABP4YIC1_9MICO</name>
<evidence type="ECO:0000256" key="2">
    <source>
        <dbReference type="SAM" id="Phobius"/>
    </source>
</evidence>
<dbReference type="InterPro" id="IPR052016">
    <property type="entry name" value="Bact_Sigma-Reg"/>
</dbReference>
<organism evidence="4 5">
    <name type="scientific">Nostocoides veronense</name>
    <dbReference type="NCBI Taxonomy" id="330836"/>
    <lineage>
        <taxon>Bacteria</taxon>
        <taxon>Bacillati</taxon>
        <taxon>Actinomycetota</taxon>
        <taxon>Actinomycetes</taxon>
        <taxon>Micrococcales</taxon>
        <taxon>Intrasporangiaceae</taxon>
        <taxon>Nostocoides</taxon>
    </lineage>
</organism>
<dbReference type="InterPro" id="IPR001932">
    <property type="entry name" value="PPM-type_phosphatase-like_dom"/>
</dbReference>
<evidence type="ECO:0000259" key="3">
    <source>
        <dbReference type="SMART" id="SM00331"/>
    </source>
</evidence>
<keyword evidence="2" id="KW-0472">Membrane</keyword>
<dbReference type="Gene3D" id="3.60.40.10">
    <property type="entry name" value="PPM-type phosphatase domain"/>
    <property type="match status" value="1"/>
</dbReference>
<evidence type="ECO:0000256" key="1">
    <source>
        <dbReference type="ARBA" id="ARBA00022801"/>
    </source>
</evidence>
<feature type="transmembrane region" description="Helical" evidence="2">
    <location>
        <begin position="33"/>
        <end position="52"/>
    </location>
</feature>
<gene>
    <name evidence="4" type="ORF">GCM10009811_36600</name>
</gene>
<dbReference type="Proteomes" id="UP001499938">
    <property type="component" value="Unassembled WGS sequence"/>
</dbReference>
<keyword evidence="2" id="KW-0812">Transmembrane</keyword>
<dbReference type="InterPro" id="IPR036457">
    <property type="entry name" value="PPM-type-like_dom_sf"/>
</dbReference>
<reference evidence="5" key="1">
    <citation type="journal article" date="2019" name="Int. J. Syst. Evol. Microbiol.">
        <title>The Global Catalogue of Microorganisms (GCM) 10K type strain sequencing project: providing services to taxonomists for standard genome sequencing and annotation.</title>
        <authorList>
            <consortium name="The Broad Institute Genomics Platform"/>
            <consortium name="The Broad Institute Genome Sequencing Center for Infectious Disease"/>
            <person name="Wu L."/>
            <person name="Ma J."/>
        </authorList>
    </citation>
    <scope>NUCLEOTIDE SEQUENCE [LARGE SCALE GENOMIC DNA]</scope>
    <source>
        <strain evidence="5">JCM 15592</strain>
    </source>
</reference>
<keyword evidence="1" id="KW-0378">Hydrolase</keyword>
<evidence type="ECO:0000313" key="4">
    <source>
        <dbReference type="EMBL" id="GAA1810314.1"/>
    </source>
</evidence>
<dbReference type="EMBL" id="BAAAPO010000068">
    <property type="protein sequence ID" value="GAA1810314.1"/>
    <property type="molecule type" value="Genomic_DNA"/>
</dbReference>
<feature type="domain" description="PPM-type phosphatase" evidence="3">
    <location>
        <begin position="158"/>
        <end position="369"/>
    </location>
</feature>
<protein>
    <recommendedName>
        <fullName evidence="3">PPM-type phosphatase domain-containing protein</fullName>
    </recommendedName>
</protein>